<dbReference type="SUPFAM" id="SSF54427">
    <property type="entry name" value="NTF2-like"/>
    <property type="match status" value="1"/>
</dbReference>
<dbReference type="Proteomes" id="UP000433652">
    <property type="component" value="Unassembled WGS sequence"/>
</dbReference>
<keyword evidence="3" id="KW-1185">Reference proteome</keyword>
<dbReference type="EMBL" id="WTYM01000036">
    <property type="protein sequence ID" value="MXO59638.1"/>
    <property type="molecule type" value="Genomic_DNA"/>
</dbReference>
<gene>
    <name evidence="2" type="ORF">GRI89_08805</name>
</gene>
<dbReference type="OrthoDB" id="1492879at2"/>
<organism evidence="2 3">
    <name type="scientific">Croceibacterium salegens</name>
    <dbReference type="NCBI Taxonomy" id="1737568"/>
    <lineage>
        <taxon>Bacteria</taxon>
        <taxon>Pseudomonadati</taxon>
        <taxon>Pseudomonadota</taxon>
        <taxon>Alphaproteobacteria</taxon>
        <taxon>Sphingomonadales</taxon>
        <taxon>Erythrobacteraceae</taxon>
        <taxon>Croceibacterium</taxon>
    </lineage>
</organism>
<evidence type="ECO:0000313" key="2">
    <source>
        <dbReference type="EMBL" id="MXO59638.1"/>
    </source>
</evidence>
<sequence>MGIKETAFEFFDACETGKGWDVCKQWCHEGAGFAAQTGALADVTTLEGYAEWMKGLLGPMPDARYELTCFAADEDRGTVCGAAVFHATHSGEGGPVPPTGKSLVADYCYVMHFEGGKIARMTKIWNDGYSLAQLGWA</sequence>
<dbReference type="InterPro" id="IPR037401">
    <property type="entry name" value="SnoaL-like"/>
</dbReference>
<accession>A0A6I4SVS4</accession>
<evidence type="ECO:0000259" key="1">
    <source>
        <dbReference type="Pfam" id="PF12680"/>
    </source>
</evidence>
<dbReference type="InterPro" id="IPR032710">
    <property type="entry name" value="NTF2-like_dom_sf"/>
</dbReference>
<feature type="domain" description="SnoaL-like" evidence="1">
    <location>
        <begin position="9"/>
        <end position="121"/>
    </location>
</feature>
<proteinExistence type="predicted"/>
<evidence type="ECO:0000313" key="3">
    <source>
        <dbReference type="Proteomes" id="UP000433652"/>
    </source>
</evidence>
<reference evidence="2 3" key="1">
    <citation type="submission" date="2019-12" db="EMBL/GenBank/DDBJ databases">
        <title>Genomic-based taxomic classification of the family Erythrobacteraceae.</title>
        <authorList>
            <person name="Xu L."/>
        </authorList>
    </citation>
    <scope>NUCLEOTIDE SEQUENCE [LARGE SCALE GENOMIC DNA]</scope>
    <source>
        <strain evidence="2 3">MCCC 1K01500</strain>
    </source>
</reference>
<comment type="caution">
    <text evidence="2">The sequence shown here is derived from an EMBL/GenBank/DDBJ whole genome shotgun (WGS) entry which is preliminary data.</text>
</comment>
<dbReference type="Pfam" id="PF12680">
    <property type="entry name" value="SnoaL_2"/>
    <property type="match status" value="1"/>
</dbReference>
<protein>
    <submittedName>
        <fullName evidence="2">Nuclear transport factor 2 family protein</fullName>
    </submittedName>
</protein>
<dbReference type="Gene3D" id="3.10.450.50">
    <property type="match status" value="1"/>
</dbReference>
<dbReference type="RefSeq" id="WP_159794225.1">
    <property type="nucleotide sequence ID" value="NZ_WTYM01000036.1"/>
</dbReference>
<name>A0A6I4SVS4_9SPHN</name>
<dbReference type="AlphaFoldDB" id="A0A6I4SVS4"/>